<organism evidence="1 2">
    <name type="scientific">Quercus suber</name>
    <name type="common">Cork oak</name>
    <dbReference type="NCBI Taxonomy" id="58331"/>
    <lineage>
        <taxon>Eukaryota</taxon>
        <taxon>Viridiplantae</taxon>
        <taxon>Streptophyta</taxon>
        <taxon>Embryophyta</taxon>
        <taxon>Tracheophyta</taxon>
        <taxon>Spermatophyta</taxon>
        <taxon>Magnoliopsida</taxon>
        <taxon>eudicotyledons</taxon>
        <taxon>Gunneridae</taxon>
        <taxon>Pentapetalae</taxon>
        <taxon>rosids</taxon>
        <taxon>fabids</taxon>
        <taxon>Fagales</taxon>
        <taxon>Fagaceae</taxon>
        <taxon>Quercus</taxon>
    </lineage>
</organism>
<accession>A0AAW0LSM2</accession>
<evidence type="ECO:0000313" key="2">
    <source>
        <dbReference type="Proteomes" id="UP000237347"/>
    </source>
</evidence>
<sequence length="107" mass="12465">MAATIRAGRVIRDPNLTDHGLRVDLLDFESVVFSNSGSFIFHFQTIVYCCLQQRSHVDPAYTCRHHFILSFDVHDETFHEIMMPLPQNYSLSFQLAFIKKMKEAFPK</sequence>
<dbReference type="Proteomes" id="UP000237347">
    <property type="component" value="Unassembled WGS sequence"/>
</dbReference>
<dbReference type="EMBL" id="PKMF04000060">
    <property type="protein sequence ID" value="KAK7853976.1"/>
    <property type="molecule type" value="Genomic_DNA"/>
</dbReference>
<evidence type="ECO:0000313" key="1">
    <source>
        <dbReference type="EMBL" id="KAK7853976.1"/>
    </source>
</evidence>
<keyword evidence="2" id="KW-1185">Reference proteome</keyword>
<dbReference type="AlphaFoldDB" id="A0AAW0LSM2"/>
<protein>
    <submittedName>
        <fullName evidence="1">Uncharacterized protein</fullName>
    </submittedName>
</protein>
<reference evidence="1 2" key="1">
    <citation type="journal article" date="2018" name="Sci. Data">
        <title>The draft genome sequence of cork oak.</title>
        <authorList>
            <person name="Ramos A.M."/>
            <person name="Usie A."/>
            <person name="Barbosa P."/>
            <person name="Barros P.M."/>
            <person name="Capote T."/>
            <person name="Chaves I."/>
            <person name="Simoes F."/>
            <person name="Abreu I."/>
            <person name="Carrasquinho I."/>
            <person name="Faro C."/>
            <person name="Guimaraes J.B."/>
            <person name="Mendonca D."/>
            <person name="Nobrega F."/>
            <person name="Rodrigues L."/>
            <person name="Saibo N.J.M."/>
            <person name="Varela M.C."/>
            <person name="Egas C."/>
            <person name="Matos J."/>
            <person name="Miguel C.M."/>
            <person name="Oliveira M.M."/>
            <person name="Ricardo C.P."/>
            <person name="Goncalves S."/>
        </authorList>
    </citation>
    <scope>NUCLEOTIDE SEQUENCE [LARGE SCALE GENOMIC DNA]</scope>
    <source>
        <strain evidence="2">cv. HL8</strain>
    </source>
</reference>
<proteinExistence type="predicted"/>
<gene>
    <name evidence="1" type="ORF">CFP56_034155</name>
</gene>
<name>A0AAW0LSM2_QUESU</name>
<comment type="caution">
    <text evidence="1">The sequence shown here is derived from an EMBL/GenBank/DDBJ whole genome shotgun (WGS) entry which is preliminary data.</text>
</comment>